<comment type="similarity">
    <text evidence="1">Belongs to the LOR family.</text>
</comment>
<dbReference type="OrthoDB" id="97518at2759"/>
<evidence type="ECO:0000313" key="2">
    <source>
        <dbReference type="EMBL" id="KAF3331351.1"/>
    </source>
</evidence>
<dbReference type="PANTHER" id="PTHR31087">
    <property type="match status" value="1"/>
</dbReference>
<protein>
    <submittedName>
        <fullName evidence="2">Protein LURP-one-related 15-like protein</fullName>
    </submittedName>
</protein>
<dbReference type="InterPro" id="IPR025659">
    <property type="entry name" value="Tubby-like_C"/>
</dbReference>
<reference evidence="2" key="1">
    <citation type="submission" date="2020-01" db="EMBL/GenBank/DDBJ databases">
        <title>Genome sequence of Kobresia littledalei, the first chromosome-level genome in the family Cyperaceae.</title>
        <authorList>
            <person name="Qu G."/>
        </authorList>
    </citation>
    <scope>NUCLEOTIDE SEQUENCE</scope>
    <source>
        <strain evidence="2">C.B.Clarke</strain>
        <tissue evidence="2">Leaf</tissue>
    </source>
</reference>
<dbReference type="Gene3D" id="2.40.160.200">
    <property type="entry name" value="LURP1-related"/>
    <property type="match status" value="1"/>
</dbReference>
<organism evidence="2 3">
    <name type="scientific">Carex littledalei</name>
    <dbReference type="NCBI Taxonomy" id="544730"/>
    <lineage>
        <taxon>Eukaryota</taxon>
        <taxon>Viridiplantae</taxon>
        <taxon>Streptophyta</taxon>
        <taxon>Embryophyta</taxon>
        <taxon>Tracheophyta</taxon>
        <taxon>Spermatophyta</taxon>
        <taxon>Magnoliopsida</taxon>
        <taxon>Liliopsida</taxon>
        <taxon>Poales</taxon>
        <taxon>Cyperaceae</taxon>
        <taxon>Cyperoideae</taxon>
        <taxon>Cariceae</taxon>
        <taxon>Carex</taxon>
        <taxon>Carex subgen. Euthyceras</taxon>
    </lineage>
</organism>
<keyword evidence="3" id="KW-1185">Reference proteome</keyword>
<sequence>MEYRASSSSSLISPAAMAASLPMVAVVGPQFCAPDTMALTVTKKSFSWSGGDFDVSDVNGAILMKVQGRYLSRHSHRVLCDAAGTPIISMRKKLISWHNTWKVYRGDSSDKKDLLFTVKRSHMMQLKTNLDVFLSGNDRVCDFSVKGSWFERSCAFYLGNTNTIIARMNRKYSLKNVLLGKDTFGITVYPGVDYALIVSIIVILDEIQKPDS</sequence>
<dbReference type="EMBL" id="SWLB01000012">
    <property type="protein sequence ID" value="KAF3331351.1"/>
    <property type="molecule type" value="Genomic_DNA"/>
</dbReference>
<accession>A0A833R168</accession>
<name>A0A833R168_9POAL</name>
<dbReference type="Pfam" id="PF04525">
    <property type="entry name" value="LOR"/>
    <property type="match status" value="1"/>
</dbReference>
<proteinExistence type="inferred from homology"/>
<dbReference type="InterPro" id="IPR038595">
    <property type="entry name" value="LOR_sf"/>
</dbReference>
<dbReference type="InterPro" id="IPR007612">
    <property type="entry name" value="LOR"/>
</dbReference>
<dbReference type="AlphaFoldDB" id="A0A833R168"/>
<dbReference type="PANTHER" id="PTHR31087:SF58">
    <property type="entry name" value="OS07G0230700 PROTEIN"/>
    <property type="match status" value="1"/>
</dbReference>
<dbReference type="SUPFAM" id="SSF54518">
    <property type="entry name" value="Tubby C-terminal domain-like"/>
    <property type="match status" value="1"/>
</dbReference>
<comment type="caution">
    <text evidence="2">The sequence shown here is derived from an EMBL/GenBank/DDBJ whole genome shotgun (WGS) entry which is preliminary data.</text>
</comment>
<gene>
    <name evidence="2" type="ORF">FCM35_KLT02757</name>
</gene>
<evidence type="ECO:0000313" key="3">
    <source>
        <dbReference type="Proteomes" id="UP000623129"/>
    </source>
</evidence>
<evidence type="ECO:0000256" key="1">
    <source>
        <dbReference type="ARBA" id="ARBA00005437"/>
    </source>
</evidence>
<dbReference type="Proteomes" id="UP000623129">
    <property type="component" value="Unassembled WGS sequence"/>
</dbReference>